<dbReference type="AlphaFoldDB" id="A0A8C1GVA5"/>
<evidence type="ECO:0000256" key="1">
    <source>
        <dbReference type="SAM" id="MobiDB-lite"/>
    </source>
</evidence>
<organism evidence="2 3">
    <name type="scientific">Cyprinus carpio</name>
    <name type="common">Common carp</name>
    <dbReference type="NCBI Taxonomy" id="7962"/>
    <lineage>
        <taxon>Eukaryota</taxon>
        <taxon>Metazoa</taxon>
        <taxon>Chordata</taxon>
        <taxon>Craniata</taxon>
        <taxon>Vertebrata</taxon>
        <taxon>Euteleostomi</taxon>
        <taxon>Actinopterygii</taxon>
        <taxon>Neopterygii</taxon>
        <taxon>Teleostei</taxon>
        <taxon>Ostariophysi</taxon>
        <taxon>Cypriniformes</taxon>
        <taxon>Cyprinidae</taxon>
        <taxon>Cyprininae</taxon>
        <taxon>Cyprinus</taxon>
    </lineage>
</organism>
<dbReference type="Proteomes" id="UP000694427">
    <property type="component" value="Unplaced"/>
</dbReference>
<accession>A0A8C1GVA5</accession>
<keyword evidence="3" id="KW-1185">Reference proteome</keyword>
<feature type="compositionally biased region" description="Low complexity" evidence="1">
    <location>
        <begin position="37"/>
        <end position="65"/>
    </location>
</feature>
<sequence>DLQNTQGSAHPQPAAHPRRGHHLGPSRMSQCSPEPAPGAGDPGLLGSLLPPSAGEAGHHPSTSATPPLPPPVRYLPLPKTPLTTNFDKFEVKYTLLMWFL</sequence>
<feature type="region of interest" description="Disordered" evidence="1">
    <location>
        <begin position="1"/>
        <end position="73"/>
    </location>
</feature>
<evidence type="ECO:0000313" key="3">
    <source>
        <dbReference type="Proteomes" id="UP000694427"/>
    </source>
</evidence>
<dbReference type="Ensembl" id="ENSCCRT00010013885.1">
    <property type="protein sequence ID" value="ENSCCRP00010012757.1"/>
    <property type="gene ID" value="ENSCCRG00010005399.1"/>
</dbReference>
<proteinExistence type="predicted"/>
<protein>
    <submittedName>
        <fullName evidence="2">Uncharacterized protein</fullName>
    </submittedName>
</protein>
<reference evidence="2" key="1">
    <citation type="submission" date="2025-08" db="UniProtKB">
        <authorList>
            <consortium name="Ensembl"/>
        </authorList>
    </citation>
    <scope>IDENTIFICATION</scope>
</reference>
<name>A0A8C1GVA5_CYPCA</name>
<evidence type="ECO:0000313" key="2">
    <source>
        <dbReference type="Ensembl" id="ENSCCRP00010012757.1"/>
    </source>
</evidence>
<reference evidence="2" key="2">
    <citation type="submission" date="2025-09" db="UniProtKB">
        <authorList>
            <consortium name="Ensembl"/>
        </authorList>
    </citation>
    <scope>IDENTIFICATION</scope>
</reference>